<dbReference type="InterPro" id="IPR005814">
    <property type="entry name" value="Aminotrans_3"/>
</dbReference>
<evidence type="ECO:0000313" key="5">
    <source>
        <dbReference type="EMBL" id="KIW54566.1"/>
    </source>
</evidence>
<organism evidence="5 6">
    <name type="scientific">Exophiala xenobiotica</name>
    <dbReference type="NCBI Taxonomy" id="348802"/>
    <lineage>
        <taxon>Eukaryota</taxon>
        <taxon>Fungi</taxon>
        <taxon>Dikarya</taxon>
        <taxon>Ascomycota</taxon>
        <taxon>Pezizomycotina</taxon>
        <taxon>Eurotiomycetes</taxon>
        <taxon>Chaetothyriomycetidae</taxon>
        <taxon>Chaetothyriales</taxon>
        <taxon>Herpotrichiellaceae</taxon>
        <taxon>Exophiala</taxon>
    </lineage>
</organism>
<feature type="region of interest" description="Disordered" evidence="4">
    <location>
        <begin position="408"/>
        <end position="439"/>
    </location>
</feature>
<keyword evidence="6" id="KW-1185">Reference proteome</keyword>
<dbReference type="PANTHER" id="PTHR43713">
    <property type="entry name" value="GLUTAMATE-1-SEMIALDEHYDE 2,1-AMINOMUTASE"/>
    <property type="match status" value="1"/>
</dbReference>
<proteinExistence type="inferred from homology"/>
<comment type="similarity">
    <text evidence="3">Belongs to the class-III pyridoxal-phosphate-dependent aminotransferase family.</text>
</comment>
<evidence type="ECO:0000256" key="2">
    <source>
        <dbReference type="ARBA" id="ARBA00022898"/>
    </source>
</evidence>
<dbReference type="HOGENOM" id="CLU_016922_1_2_1"/>
<dbReference type="InterPro" id="IPR015422">
    <property type="entry name" value="PyrdxlP-dep_Trfase_small"/>
</dbReference>
<dbReference type="EMBL" id="KN847320">
    <property type="protein sequence ID" value="KIW54566.1"/>
    <property type="molecule type" value="Genomic_DNA"/>
</dbReference>
<dbReference type="STRING" id="348802.A0A0D2BPV5"/>
<sequence>MPIALPNLSTVLDEAVKHFTASHPKSKTINDESLASLPGGTTRNVIHMRPFPVVQARGDGSYLTDVDGHKYLDLCAEYSACMFGHSHPTIKKAIHDAVDTGFALGAVNQYEGRLARLFCERFKTMDKVRFSNSGTETNMTALALVKAYTGRSKIIVFEYVPYPTIHSTPPSCAPACLLSHLPWGGYHGGLAAFSSQSSMNMKSNGQKTMNAPHDWIVVPYNDIPALEAAVAQHSPDLACIFLELMQGSSGCTPANPDFVKACRSLATTAGAVLFFDEVMTSRMSIHGYQHLLAVYPDMTSLGKYFAGGGQNFGAFGGKADIMNMLEPGYNSPRGGCGGGVYHSGTFNNNVTTMATATAVLEQLWTTEDEATDLFDKGVWLRDELNKLAARHRARMYVTGTGSLMAVHFTTATSGPKDKDKDEDENKDGHKYGNTSKQGHSAEDEVLKELFFFDMLRKGFFLARRLMISLMTITSREELQTFVDAVDEFLNERAVFVGVDSE</sequence>
<evidence type="ECO:0000256" key="3">
    <source>
        <dbReference type="RuleBase" id="RU003560"/>
    </source>
</evidence>
<evidence type="ECO:0000256" key="1">
    <source>
        <dbReference type="ARBA" id="ARBA00001933"/>
    </source>
</evidence>
<dbReference type="GeneID" id="25328826"/>
<dbReference type="PANTHER" id="PTHR43713:SF3">
    <property type="entry name" value="GLUTAMATE-1-SEMIALDEHYDE 2,1-AMINOMUTASE 1, CHLOROPLASTIC-RELATED"/>
    <property type="match status" value="1"/>
</dbReference>
<evidence type="ECO:0000313" key="6">
    <source>
        <dbReference type="Proteomes" id="UP000054342"/>
    </source>
</evidence>
<name>A0A0D2BPV5_9EURO</name>
<dbReference type="GO" id="GO:0030170">
    <property type="term" value="F:pyridoxal phosphate binding"/>
    <property type="evidence" value="ECO:0007669"/>
    <property type="project" value="InterPro"/>
</dbReference>
<dbReference type="OrthoDB" id="425114at2759"/>
<evidence type="ECO:0000256" key="4">
    <source>
        <dbReference type="SAM" id="MobiDB-lite"/>
    </source>
</evidence>
<reference evidence="5 6" key="1">
    <citation type="submission" date="2015-01" db="EMBL/GenBank/DDBJ databases">
        <title>The Genome Sequence of Exophiala xenobiotica CBS118157.</title>
        <authorList>
            <consortium name="The Broad Institute Genomics Platform"/>
            <person name="Cuomo C."/>
            <person name="de Hoog S."/>
            <person name="Gorbushina A."/>
            <person name="Stielow B."/>
            <person name="Teixiera M."/>
            <person name="Abouelleil A."/>
            <person name="Chapman S.B."/>
            <person name="Priest M."/>
            <person name="Young S.K."/>
            <person name="Wortman J."/>
            <person name="Nusbaum C."/>
            <person name="Birren B."/>
        </authorList>
    </citation>
    <scope>NUCLEOTIDE SEQUENCE [LARGE SCALE GENOMIC DNA]</scope>
    <source>
        <strain evidence="5 6">CBS 118157</strain>
    </source>
</reference>
<dbReference type="Proteomes" id="UP000054342">
    <property type="component" value="Unassembled WGS sequence"/>
</dbReference>
<dbReference type="Pfam" id="PF00202">
    <property type="entry name" value="Aminotran_3"/>
    <property type="match status" value="1"/>
</dbReference>
<dbReference type="InterPro" id="IPR015421">
    <property type="entry name" value="PyrdxlP-dep_Trfase_major"/>
</dbReference>
<evidence type="ECO:0008006" key="7">
    <source>
        <dbReference type="Google" id="ProtNLM"/>
    </source>
</evidence>
<protein>
    <recommendedName>
        <fullName evidence="7">Glutamate-1-semialdehyde 2,1-aminomutase</fullName>
    </recommendedName>
</protein>
<dbReference type="GO" id="GO:0008483">
    <property type="term" value="F:transaminase activity"/>
    <property type="evidence" value="ECO:0007669"/>
    <property type="project" value="InterPro"/>
</dbReference>
<dbReference type="InterPro" id="IPR015424">
    <property type="entry name" value="PyrdxlP-dep_Trfase"/>
</dbReference>
<dbReference type="AlphaFoldDB" id="A0A0D2BPV5"/>
<gene>
    <name evidence="5" type="ORF">PV05_06918</name>
</gene>
<dbReference type="Gene3D" id="3.90.1150.10">
    <property type="entry name" value="Aspartate Aminotransferase, domain 1"/>
    <property type="match status" value="1"/>
</dbReference>
<dbReference type="SUPFAM" id="SSF53383">
    <property type="entry name" value="PLP-dependent transferases"/>
    <property type="match status" value="1"/>
</dbReference>
<accession>A0A0D2BPV5</accession>
<comment type="cofactor">
    <cofactor evidence="1">
        <name>pyridoxal 5'-phosphate</name>
        <dbReference type="ChEBI" id="CHEBI:597326"/>
    </cofactor>
</comment>
<dbReference type="Gene3D" id="3.40.640.10">
    <property type="entry name" value="Type I PLP-dependent aspartate aminotransferase-like (Major domain)"/>
    <property type="match status" value="1"/>
</dbReference>
<keyword evidence="2 3" id="KW-0663">Pyridoxal phosphate</keyword>
<dbReference type="RefSeq" id="XP_013315150.1">
    <property type="nucleotide sequence ID" value="XM_013459696.1"/>
</dbReference>